<accession>A0AAE1F5Q9</accession>
<dbReference type="Proteomes" id="UP001286313">
    <property type="component" value="Unassembled WGS sequence"/>
</dbReference>
<dbReference type="InterPro" id="IPR053164">
    <property type="entry name" value="IS1016-like_transposase"/>
</dbReference>
<evidence type="ECO:0000313" key="1">
    <source>
        <dbReference type="EMBL" id="KAK3867461.1"/>
    </source>
</evidence>
<dbReference type="PANTHER" id="PTHR47163">
    <property type="entry name" value="DDE_TNP_IS1595 DOMAIN-CONTAINING PROTEIN"/>
    <property type="match status" value="1"/>
</dbReference>
<dbReference type="PANTHER" id="PTHR47163:SF2">
    <property type="entry name" value="SI:DKEY-17M8.2"/>
    <property type="match status" value="1"/>
</dbReference>
<proteinExistence type="predicted"/>
<evidence type="ECO:0008006" key="3">
    <source>
        <dbReference type="Google" id="ProtNLM"/>
    </source>
</evidence>
<evidence type="ECO:0000313" key="2">
    <source>
        <dbReference type="Proteomes" id="UP001286313"/>
    </source>
</evidence>
<dbReference type="EMBL" id="JAWQEG010003197">
    <property type="protein sequence ID" value="KAK3867461.1"/>
    <property type="molecule type" value="Genomic_DNA"/>
</dbReference>
<reference evidence="1" key="1">
    <citation type="submission" date="2023-10" db="EMBL/GenBank/DDBJ databases">
        <title>Genome assemblies of two species of porcelain crab, Petrolisthes cinctipes and Petrolisthes manimaculis (Anomura: Porcellanidae).</title>
        <authorList>
            <person name="Angst P."/>
        </authorList>
    </citation>
    <scope>NUCLEOTIDE SEQUENCE</scope>
    <source>
        <strain evidence="1">PB745_01</strain>
        <tissue evidence="1">Gill</tissue>
    </source>
</reference>
<name>A0AAE1F5Q9_PETCI</name>
<protein>
    <recommendedName>
        <fullName evidence="3">Transposase</fullName>
    </recommendedName>
</protein>
<dbReference type="AlphaFoldDB" id="A0AAE1F5Q9"/>
<gene>
    <name evidence="1" type="ORF">Pcinc_027095</name>
</gene>
<comment type="caution">
    <text evidence="1">The sequence shown here is derived from an EMBL/GenBank/DDBJ whole genome shotgun (WGS) entry which is preliminary data.</text>
</comment>
<organism evidence="1 2">
    <name type="scientific">Petrolisthes cinctipes</name>
    <name type="common">Flat porcelain crab</name>
    <dbReference type="NCBI Taxonomy" id="88211"/>
    <lineage>
        <taxon>Eukaryota</taxon>
        <taxon>Metazoa</taxon>
        <taxon>Ecdysozoa</taxon>
        <taxon>Arthropoda</taxon>
        <taxon>Crustacea</taxon>
        <taxon>Multicrustacea</taxon>
        <taxon>Malacostraca</taxon>
        <taxon>Eumalacostraca</taxon>
        <taxon>Eucarida</taxon>
        <taxon>Decapoda</taxon>
        <taxon>Pleocyemata</taxon>
        <taxon>Anomura</taxon>
        <taxon>Galatheoidea</taxon>
        <taxon>Porcellanidae</taxon>
        <taxon>Petrolisthes</taxon>
    </lineage>
</organism>
<keyword evidence="2" id="KW-1185">Reference proteome</keyword>
<sequence>MSECAGCSVNIWQFFDICDDLSSLCEFLAIHGVLKNTYPCRNCGIEIPLDSASCQFICHGVLEEYDYYVKKEGVSCKGTKRSARKGTWLMKGSLGVQKACQLVCFWLVLPYPRHAFIMNELQVNFAILSQWSKLCREMCQEWLLRKSVRLGGAGHNVELNQINLMSPYAGKTAEWVIGGYERETGNCFIEYVSSKDPKTIKSIVREWVLPATTLIVSRTQLPYYVGLEDEGYNFISVNCVRSFVDRDTGDHMQTLRRLWREFRSNIPNGSKSTFKKNISGDSSTTIRLRD</sequence>